<name>A0AAE2MIB5_RHILE</name>
<protein>
    <submittedName>
        <fullName evidence="3">Uncharacterized protein</fullName>
    </submittedName>
</protein>
<dbReference type="AlphaFoldDB" id="A0AAE2MIB5"/>
<dbReference type="EMBL" id="JACIGO010000002">
    <property type="protein sequence ID" value="MBB4289806.1"/>
    <property type="molecule type" value="Genomic_DNA"/>
</dbReference>
<evidence type="ECO:0000256" key="2">
    <source>
        <dbReference type="SAM" id="Phobius"/>
    </source>
</evidence>
<organism evidence="3 4">
    <name type="scientific">Rhizobium leguminosarum</name>
    <dbReference type="NCBI Taxonomy" id="384"/>
    <lineage>
        <taxon>Bacteria</taxon>
        <taxon>Pseudomonadati</taxon>
        <taxon>Pseudomonadota</taxon>
        <taxon>Alphaproteobacteria</taxon>
        <taxon>Hyphomicrobiales</taxon>
        <taxon>Rhizobiaceae</taxon>
        <taxon>Rhizobium/Agrobacterium group</taxon>
        <taxon>Rhizobium</taxon>
    </lineage>
</organism>
<evidence type="ECO:0000313" key="3">
    <source>
        <dbReference type="EMBL" id="MBB4289806.1"/>
    </source>
</evidence>
<evidence type="ECO:0000256" key="1">
    <source>
        <dbReference type="SAM" id="MobiDB-lite"/>
    </source>
</evidence>
<feature type="compositionally biased region" description="Polar residues" evidence="1">
    <location>
        <begin position="94"/>
        <end position="105"/>
    </location>
</feature>
<dbReference type="Proteomes" id="UP000538507">
    <property type="component" value="Unassembled WGS sequence"/>
</dbReference>
<feature type="compositionally biased region" description="Polar residues" evidence="1">
    <location>
        <begin position="43"/>
        <end position="69"/>
    </location>
</feature>
<comment type="caution">
    <text evidence="3">The sequence shown here is derived from an EMBL/GenBank/DDBJ whole genome shotgun (WGS) entry which is preliminary data.</text>
</comment>
<keyword evidence="2" id="KW-0812">Transmembrane</keyword>
<feature type="region of interest" description="Disordered" evidence="1">
    <location>
        <begin position="38"/>
        <end position="120"/>
    </location>
</feature>
<dbReference type="RefSeq" id="WP_183606893.1">
    <property type="nucleotide sequence ID" value="NZ_JACHAZ010000001.1"/>
</dbReference>
<feature type="transmembrane region" description="Helical" evidence="2">
    <location>
        <begin position="12"/>
        <end position="30"/>
    </location>
</feature>
<gene>
    <name evidence="3" type="ORF">GGE16_001846</name>
</gene>
<reference evidence="3 4" key="1">
    <citation type="submission" date="2020-08" db="EMBL/GenBank/DDBJ databases">
        <title>Genomic Encyclopedia of Type Strains, Phase IV (KMG-V): Genome sequencing to study the core and pangenomes of soil and plant-associated prokaryotes.</title>
        <authorList>
            <person name="Whitman W."/>
        </authorList>
    </citation>
    <scope>NUCLEOTIDE SEQUENCE [LARGE SCALE GENOMIC DNA]</scope>
    <source>
        <strain evidence="3 4">SEMIA 415</strain>
    </source>
</reference>
<accession>A0AAE2MIB5</accession>
<keyword evidence="2" id="KW-0472">Membrane</keyword>
<evidence type="ECO:0000313" key="4">
    <source>
        <dbReference type="Proteomes" id="UP000538507"/>
    </source>
</evidence>
<proteinExistence type="predicted"/>
<keyword evidence="2" id="KW-1133">Transmembrane helix</keyword>
<sequence length="120" mass="12915">MSISEGYALKYFVLYALVCSVVGIVLLVFIHQVTPFKMDGPNDQATDWSADKSATGSPDETATGSTDQPDNLVVRSTREPSERTGAQPPDQWNLRPTNQPAQPSDQPGVRKGGRVGTPAQ</sequence>